<keyword evidence="3" id="KW-1185">Reference proteome</keyword>
<dbReference type="EMBL" id="CP003316">
    <property type="protein sequence ID" value="AFA39160.1"/>
    <property type="molecule type" value="Genomic_DNA"/>
</dbReference>
<dbReference type="KEGG" id="pog:Pogu_1133"/>
<dbReference type="InterPro" id="IPR010171">
    <property type="entry name" value="CRISPR_Csx1"/>
</dbReference>
<dbReference type="NCBIfam" id="TIGR01897">
    <property type="entry name" value="cas_MJ1666"/>
    <property type="match status" value="1"/>
</dbReference>
<organism evidence="2 3">
    <name type="scientific">Pyrobaculum oguniense (strain DSM 13380 / JCM 10595 / TE7)</name>
    <dbReference type="NCBI Taxonomy" id="698757"/>
    <lineage>
        <taxon>Archaea</taxon>
        <taxon>Thermoproteota</taxon>
        <taxon>Thermoprotei</taxon>
        <taxon>Thermoproteales</taxon>
        <taxon>Thermoproteaceae</taxon>
        <taxon>Pyrobaculum</taxon>
    </lineage>
</organism>
<accession>H6QA38</accession>
<reference evidence="2 3" key="1">
    <citation type="journal article" date="2012" name="Stand. Genomic Sci.">
        <title>Complete genome sequence of Pyrobaculum oguniense.</title>
        <authorList>
            <person name="Bernick D.L."/>
            <person name="Karplus K."/>
            <person name="Lui L.M."/>
            <person name="Coker J.K."/>
            <person name="Murphy J.N."/>
            <person name="Chan P.P."/>
            <person name="Cozen A.E."/>
            <person name="Lowe T.M."/>
        </authorList>
    </citation>
    <scope>NUCLEOTIDE SEQUENCE [LARGE SCALE GENOMIC DNA]</scope>
    <source>
        <strain evidence="2 3">TE7</strain>
    </source>
</reference>
<evidence type="ECO:0000313" key="3">
    <source>
        <dbReference type="Proteomes" id="UP000009062"/>
    </source>
</evidence>
<dbReference type="PANTHER" id="PTHR37169:SF1">
    <property type="entry name" value="CRISPR SYSTEM ENDORIBONUCLEASE CSX1"/>
    <property type="match status" value="1"/>
</dbReference>
<protein>
    <submittedName>
        <fullName evidence="2">CRISPR-associated protein, MJ1666 family</fullName>
    </submittedName>
</protein>
<evidence type="ECO:0000259" key="1">
    <source>
        <dbReference type="Pfam" id="PF22230"/>
    </source>
</evidence>
<dbReference type="eggNOG" id="arCOG03433">
    <property type="taxonomic scope" value="Archaea"/>
</dbReference>
<sequence length="405" mass="45091">MYKRWARELGVEADVVSLPGIGLFHGWRFDGKPLHLFNKALYHILKAAEEHKPTFIVVDLTHGVNYQTVAVLYAAVAASVLLGLEGNRGSILYNSEPYPTEYRAGACIASTQTGEGKREELPQLTILDVSQLQTAVRLIRQLAILRALSPTKIESIEAGPELCRRFRRVATSYLLLASGAAALLFPNAKYAAVEPELYKPGAGPGGLPKPDDQVEVDCENRVVKYGEADEAYPLAVALHYLERTLDSFYSDNLVDFLNKVADHYERNGVIILNKVLRFTADQLGNMAKAAEKLSDKGLLRRCGGAIRLTQIQAVALFENSAELQQQPNEETWIKALKEAEEYLSKEKERKISERNLRHLLAHGGYTHIAVEEVVIKEGKITEVTYNGEVVTQLIQLLRPPKCESR</sequence>
<dbReference type="InterPro" id="IPR052875">
    <property type="entry name" value="CRISPR_assoc_ribonuclease"/>
</dbReference>
<name>H6QA38_PYROT</name>
<proteinExistence type="predicted"/>
<dbReference type="SUPFAM" id="SSF160980">
    <property type="entry name" value="SSO1389-like"/>
    <property type="match status" value="1"/>
</dbReference>
<dbReference type="Proteomes" id="UP000009062">
    <property type="component" value="Chromosome"/>
</dbReference>
<feature type="domain" description="CRISPR system endoribonuclease Csx1 CARF" evidence="1">
    <location>
        <begin position="3"/>
        <end position="97"/>
    </location>
</feature>
<dbReference type="InterPro" id="IPR053857">
    <property type="entry name" value="Csx1_CARF"/>
</dbReference>
<evidence type="ECO:0000313" key="2">
    <source>
        <dbReference type="EMBL" id="AFA39160.1"/>
    </source>
</evidence>
<dbReference type="Gene3D" id="3.40.50.10640">
    <property type="entry name" value="SSO1389-like"/>
    <property type="match status" value="1"/>
</dbReference>
<dbReference type="AlphaFoldDB" id="H6QA38"/>
<dbReference type="HOGENOM" id="CLU_558550_0_0_2"/>
<dbReference type="PANTHER" id="PTHR37169">
    <property type="entry name" value="CRISPR SYSTEM ENDORIBONUCLEASE CSX1-RELATED"/>
    <property type="match status" value="1"/>
</dbReference>
<gene>
    <name evidence="2" type="ordered locus">Pogu_1133</name>
</gene>
<dbReference type="Pfam" id="PF22230">
    <property type="entry name" value="Csx1_CARF"/>
    <property type="match status" value="1"/>
</dbReference>